<feature type="binding site" evidence="12">
    <location>
        <position position="87"/>
    </location>
    <ligand>
        <name>Mg(2+)</name>
        <dbReference type="ChEBI" id="CHEBI:18420"/>
        <label>1</label>
        <note>catalytic</note>
    </ligand>
</feature>
<dbReference type="PANTHER" id="PTHR43200">
    <property type="entry name" value="PHOSPHATASE"/>
    <property type="match status" value="1"/>
</dbReference>
<protein>
    <recommendedName>
        <fullName evidence="5">Histidinol-phosphatase</fullName>
        <ecNumber evidence="4">3.1.3.15</ecNumber>
    </recommendedName>
    <alternativeName>
        <fullName evidence="9">Histidinol-phosphate phosphatase</fullName>
    </alternativeName>
</protein>
<name>A0A919Q3J9_9MICO</name>
<dbReference type="Pfam" id="PF00459">
    <property type="entry name" value="Inositol_P"/>
    <property type="match status" value="1"/>
</dbReference>
<comment type="function">
    <text evidence="11">Catalyzes the dephosphorylation of histidinol-phosphate to histidinol, the direct precursor of histidine.</text>
</comment>
<dbReference type="GO" id="GO:0046872">
    <property type="term" value="F:metal ion binding"/>
    <property type="evidence" value="ECO:0007669"/>
    <property type="project" value="UniProtKB-KW"/>
</dbReference>
<dbReference type="RefSeq" id="WP_203656869.1">
    <property type="nucleotide sequence ID" value="NZ_BONR01000005.1"/>
</dbReference>
<feature type="binding site" evidence="12">
    <location>
        <position position="90"/>
    </location>
    <ligand>
        <name>Mg(2+)</name>
        <dbReference type="ChEBI" id="CHEBI:18420"/>
        <label>2</label>
    </ligand>
</feature>
<comment type="similarity">
    <text evidence="3">Belongs to the inositol monophosphatase superfamily.</text>
</comment>
<evidence type="ECO:0000256" key="9">
    <source>
        <dbReference type="ARBA" id="ARBA00033209"/>
    </source>
</evidence>
<keyword evidence="7" id="KW-0378">Hydrolase</keyword>
<evidence type="ECO:0000256" key="1">
    <source>
        <dbReference type="ARBA" id="ARBA00001946"/>
    </source>
</evidence>
<keyword evidence="8 12" id="KW-0460">Magnesium</keyword>
<evidence type="ECO:0000313" key="13">
    <source>
        <dbReference type="EMBL" id="GIG55414.1"/>
    </source>
</evidence>
<evidence type="ECO:0000256" key="5">
    <source>
        <dbReference type="ARBA" id="ARBA00021697"/>
    </source>
</evidence>
<dbReference type="InterPro" id="IPR020583">
    <property type="entry name" value="Inositol_monoP_metal-BS"/>
</dbReference>
<accession>A0A919Q3J9</accession>
<dbReference type="PRINTS" id="PR00377">
    <property type="entry name" value="IMPHPHTASES"/>
</dbReference>
<reference evidence="13" key="1">
    <citation type="submission" date="2021-01" db="EMBL/GenBank/DDBJ databases">
        <title>Whole genome shotgun sequence of Demequina activiva NBRC 110675.</title>
        <authorList>
            <person name="Komaki H."/>
            <person name="Tamura T."/>
        </authorList>
    </citation>
    <scope>NUCLEOTIDE SEQUENCE</scope>
    <source>
        <strain evidence="13">NBRC 110675</strain>
    </source>
</reference>
<keyword evidence="6 12" id="KW-0479">Metal-binding</keyword>
<dbReference type="GO" id="GO:0000105">
    <property type="term" value="P:L-histidine biosynthetic process"/>
    <property type="evidence" value="ECO:0007669"/>
    <property type="project" value="TreeGrafter"/>
</dbReference>
<dbReference type="EMBL" id="BONR01000005">
    <property type="protein sequence ID" value="GIG55414.1"/>
    <property type="molecule type" value="Genomic_DNA"/>
</dbReference>
<dbReference type="EC" id="3.1.3.15" evidence="4"/>
<dbReference type="AlphaFoldDB" id="A0A919Q3J9"/>
<dbReference type="Proteomes" id="UP000652354">
    <property type="component" value="Unassembled WGS sequence"/>
</dbReference>
<feature type="binding site" evidence="12">
    <location>
        <position position="217"/>
    </location>
    <ligand>
        <name>Mg(2+)</name>
        <dbReference type="ChEBI" id="CHEBI:18420"/>
        <label>1</label>
        <note>catalytic</note>
    </ligand>
</feature>
<comment type="catalytic activity">
    <reaction evidence="10">
        <text>L-histidinol phosphate + H2O = L-histidinol + phosphate</text>
        <dbReference type="Rhea" id="RHEA:14465"/>
        <dbReference type="ChEBI" id="CHEBI:15377"/>
        <dbReference type="ChEBI" id="CHEBI:43474"/>
        <dbReference type="ChEBI" id="CHEBI:57699"/>
        <dbReference type="ChEBI" id="CHEBI:57980"/>
        <dbReference type="EC" id="3.1.3.15"/>
    </reaction>
</comment>
<organism evidence="13 14">
    <name type="scientific">Demequina activiva</name>
    <dbReference type="NCBI Taxonomy" id="1582364"/>
    <lineage>
        <taxon>Bacteria</taxon>
        <taxon>Bacillati</taxon>
        <taxon>Actinomycetota</taxon>
        <taxon>Actinomycetes</taxon>
        <taxon>Micrococcales</taxon>
        <taxon>Demequinaceae</taxon>
        <taxon>Demequina</taxon>
    </lineage>
</organism>
<evidence type="ECO:0000256" key="2">
    <source>
        <dbReference type="ARBA" id="ARBA00004970"/>
    </source>
</evidence>
<gene>
    <name evidence="13" type="ORF">Dac01nite_21660</name>
</gene>
<dbReference type="PANTHER" id="PTHR43200:SF6">
    <property type="entry name" value="3'(2'),5'-BISPHOSPHATE NUCLEOTIDASE"/>
    <property type="match status" value="1"/>
</dbReference>
<evidence type="ECO:0000256" key="4">
    <source>
        <dbReference type="ARBA" id="ARBA00013085"/>
    </source>
</evidence>
<proteinExistence type="inferred from homology"/>
<evidence type="ECO:0000256" key="12">
    <source>
        <dbReference type="PIRSR" id="PIRSR600760-2"/>
    </source>
</evidence>
<evidence type="ECO:0000256" key="6">
    <source>
        <dbReference type="ARBA" id="ARBA00022723"/>
    </source>
</evidence>
<dbReference type="Gene3D" id="3.30.540.10">
    <property type="entry name" value="Fructose-1,6-Bisphosphatase, subunit A, domain 1"/>
    <property type="match status" value="1"/>
</dbReference>
<comment type="caution">
    <text evidence="13">The sequence shown here is derived from an EMBL/GenBank/DDBJ whole genome shotgun (WGS) entry which is preliminary data.</text>
</comment>
<evidence type="ECO:0000256" key="10">
    <source>
        <dbReference type="ARBA" id="ARBA00049158"/>
    </source>
</evidence>
<evidence type="ECO:0000256" key="11">
    <source>
        <dbReference type="ARBA" id="ARBA00053547"/>
    </source>
</evidence>
<evidence type="ECO:0000256" key="7">
    <source>
        <dbReference type="ARBA" id="ARBA00022801"/>
    </source>
</evidence>
<comment type="pathway">
    <text evidence="2">Amino-acid biosynthesis; L-histidine biosynthesis; L-histidine from 5-phospho-alpha-D-ribose 1-diphosphate: step 8/9.</text>
</comment>
<dbReference type="GO" id="GO:0004401">
    <property type="term" value="F:histidinol-phosphatase activity"/>
    <property type="evidence" value="ECO:0007669"/>
    <property type="project" value="UniProtKB-EC"/>
</dbReference>
<evidence type="ECO:0000313" key="14">
    <source>
        <dbReference type="Proteomes" id="UP000652354"/>
    </source>
</evidence>
<dbReference type="Gene3D" id="3.40.190.80">
    <property type="match status" value="1"/>
</dbReference>
<dbReference type="FunFam" id="3.30.540.10:FF:000003">
    <property type="entry name" value="Inositol-1-monophosphatase"/>
    <property type="match status" value="1"/>
</dbReference>
<feature type="binding site" evidence="12">
    <location>
        <position position="72"/>
    </location>
    <ligand>
        <name>Mg(2+)</name>
        <dbReference type="ChEBI" id="CHEBI:18420"/>
        <label>1</label>
        <note>catalytic</note>
    </ligand>
</feature>
<evidence type="ECO:0000256" key="3">
    <source>
        <dbReference type="ARBA" id="ARBA00009759"/>
    </source>
</evidence>
<sequence>MQPRGEYADDLALAMKIADDVDRLTLANFASDRLTIELKADDTPVTAVDREAELMIRRYLDSERPDDAVYGEEFGSKGGGPRQWVLDPIDGTKNYIRSVSVWGTLIALLDDGDPVMGVVSAPALGARWFAARGDGAWIGTSMRKARPIGVSTVTDMAEASLSYSSLSGWEERDMLEPFLDLTRSVWRTRAYGDFLSYMMVAQGLVDIACEPELELYDMAALVPIVEEAGGHFTSLSGTPGPFGGDALATNGALHLPVADILNRR</sequence>
<evidence type="ECO:0000256" key="8">
    <source>
        <dbReference type="ARBA" id="ARBA00022842"/>
    </source>
</evidence>
<keyword evidence="14" id="KW-1185">Reference proteome</keyword>
<dbReference type="SUPFAM" id="SSF56655">
    <property type="entry name" value="Carbohydrate phosphatase"/>
    <property type="match status" value="1"/>
</dbReference>
<feature type="binding site" evidence="12">
    <location>
        <position position="89"/>
    </location>
    <ligand>
        <name>Mg(2+)</name>
        <dbReference type="ChEBI" id="CHEBI:18420"/>
        <label>1</label>
        <note>catalytic</note>
    </ligand>
</feature>
<dbReference type="PROSITE" id="PS00629">
    <property type="entry name" value="IMP_1"/>
    <property type="match status" value="1"/>
</dbReference>
<comment type="cofactor">
    <cofactor evidence="1 12">
        <name>Mg(2+)</name>
        <dbReference type="ChEBI" id="CHEBI:18420"/>
    </cofactor>
</comment>
<dbReference type="InterPro" id="IPR000760">
    <property type="entry name" value="Inositol_monophosphatase-like"/>
</dbReference>
<dbReference type="InterPro" id="IPR051090">
    <property type="entry name" value="Inositol_monoP_superfamily"/>
</dbReference>